<evidence type="ECO:0000256" key="11">
    <source>
        <dbReference type="ARBA" id="ARBA00048367"/>
    </source>
</evidence>
<feature type="region of interest" description="Disordered" evidence="13">
    <location>
        <begin position="477"/>
        <end position="504"/>
    </location>
</feature>
<organism evidence="15 16">
    <name type="scientific">Haplochromis burtoni</name>
    <name type="common">Burton's mouthbrooder</name>
    <name type="synonym">Chromis burtoni</name>
    <dbReference type="NCBI Taxonomy" id="8153"/>
    <lineage>
        <taxon>Eukaryota</taxon>
        <taxon>Metazoa</taxon>
        <taxon>Chordata</taxon>
        <taxon>Craniata</taxon>
        <taxon>Vertebrata</taxon>
        <taxon>Euteleostomi</taxon>
        <taxon>Actinopterygii</taxon>
        <taxon>Neopterygii</taxon>
        <taxon>Teleostei</taxon>
        <taxon>Neoteleostei</taxon>
        <taxon>Acanthomorphata</taxon>
        <taxon>Ovalentaria</taxon>
        <taxon>Cichlomorphae</taxon>
        <taxon>Cichliformes</taxon>
        <taxon>Cichlidae</taxon>
        <taxon>African cichlids</taxon>
        <taxon>Pseudocrenilabrinae</taxon>
        <taxon>Haplochromini</taxon>
        <taxon>Haplochromis</taxon>
    </lineage>
</organism>
<dbReference type="Ensembl" id="ENSHBUT00000035529.1">
    <property type="protein sequence ID" value="ENSHBUP00000034261.1"/>
    <property type="gene ID" value="ENSHBUG00000021722.1"/>
</dbReference>
<evidence type="ECO:0000256" key="1">
    <source>
        <dbReference type="ARBA" id="ARBA00004123"/>
    </source>
</evidence>
<dbReference type="EC" id="2.7.11.22" evidence="3"/>
<protein>
    <recommendedName>
        <fullName evidence="3">cyclin-dependent kinase</fullName>
        <ecNumber evidence="3">2.7.11.22</ecNumber>
    </recommendedName>
</protein>
<evidence type="ECO:0000256" key="10">
    <source>
        <dbReference type="ARBA" id="ARBA00047811"/>
    </source>
</evidence>
<evidence type="ECO:0000259" key="14">
    <source>
        <dbReference type="PROSITE" id="PS50011"/>
    </source>
</evidence>
<dbReference type="InterPro" id="IPR011009">
    <property type="entry name" value="Kinase-like_dom_sf"/>
</dbReference>
<dbReference type="Gene3D" id="3.30.200.20">
    <property type="entry name" value="Phosphorylase Kinase, domain 1"/>
    <property type="match status" value="1"/>
</dbReference>
<dbReference type="GO" id="GO:0005829">
    <property type="term" value="C:cytosol"/>
    <property type="evidence" value="ECO:0007669"/>
    <property type="project" value="TreeGrafter"/>
</dbReference>
<comment type="catalytic activity">
    <reaction evidence="10">
        <text>L-threonyl-[protein] + ATP = O-phospho-L-threonyl-[protein] + ADP + H(+)</text>
        <dbReference type="Rhea" id="RHEA:46608"/>
        <dbReference type="Rhea" id="RHEA-COMP:11060"/>
        <dbReference type="Rhea" id="RHEA-COMP:11605"/>
        <dbReference type="ChEBI" id="CHEBI:15378"/>
        <dbReference type="ChEBI" id="CHEBI:30013"/>
        <dbReference type="ChEBI" id="CHEBI:30616"/>
        <dbReference type="ChEBI" id="CHEBI:61977"/>
        <dbReference type="ChEBI" id="CHEBI:456216"/>
        <dbReference type="EC" id="2.7.11.22"/>
    </reaction>
</comment>
<feature type="domain" description="Protein kinase" evidence="14">
    <location>
        <begin position="21"/>
        <end position="335"/>
    </location>
</feature>
<evidence type="ECO:0000256" key="2">
    <source>
        <dbReference type="ARBA" id="ARBA00006485"/>
    </source>
</evidence>
<keyword evidence="4" id="KW-0723">Serine/threonine-protein kinase</keyword>
<dbReference type="Gene3D" id="1.10.510.10">
    <property type="entry name" value="Transferase(Phosphotransferase) domain 1"/>
    <property type="match status" value="1"/>
</dbReference>
<keyword evidence="6 12" id="KW-0547">Nucleotide-binding</keyword>
<dbReference type="PROSITE" id="PS50011">
    <property type="entry name" value="PROTEIN_KINASE_DOM"/>
    <property type="match status" value="1"/>
</dbReference>
<evidence type="ECO:0000256" key="13">
    <source>
        <dbReference type="SAM" id="MobiDB-lite"/>
    </source>
</evidence>
<evidence type="ECO:0000256" key="4">
    <source>
        <dbReference type="ARBA" id="ARBA00022527"/>
    </source>
</evidence>
<name>A0A3Q2X634_HAPBU</name>
<sequence>MDYDFKTKLAAERERVEDLFEYEGCKVGRGTYGHVYKAKRKDGKDEKEYALKQIEGTGISMSACREIALLRELKHPNVIALQKVFLSHSDRKVWLLFDYAEHDLWHIIKFHRASKANKKPMQLPRGMVKSLLYQILDGIHYLHANWVLHRDLKPANILVMGEGPERGRVKIADMGFARLFNSPLKPLADLDPVVVTFWYRAPELLLGARHYTKAIDIWAIGCIFAELLTSEPIFHCRQEDIKTSNPFHHDQLDRIFSVMGFPADKDWEDIRKMPEYPTLQKDFRRTTYANSSLIKYMEKHKVKPDSKVFLLLQKLLTMDPTKRITSEQALQDPYFLEDPLPTTDVFAGCQIPYPKREFLNEDEPEEKTEKLCVSLCRTRPSSTSRQLARLRPRTSSRQQPSRPPPSRALLKPTAPPEPRGPPLQRYSTVRTRGHPTRNLGSDPLGPPQALGCYSQITSTLAPALVTKAMSKVPLNPRAPWDTHHQPSRAPSTPTRPTVTEDPCHSLTSRGVKLLLVFSQPSTTSAPRLPCPGWTLVPSLHHSNSSHPSFQTALTFDLSPDSLQRHCNTKADKHRNQTKSNEKTNSASSAR</sequence>
<dbReference type="AlphaFoldDB" id="A0A3Q2X634"/>
<dbReference type="SUPFAM" id="SSF56112">
    <property type="entry name" value="Protein kinase-like (PK-like)"/>
    <property type="match status" value="1"/>
</dbReference>
<comment type="subcellular location">
    <subcellularLocation>
        <location evidence="1">Nucleus</location>
    </subcellularLocation>
</comment>
<dbReference type="FunFam" id="3.30.200.20:FF:000122">
    <property type="entry name" value="cyclin-dependent kinase 8 isoform X1"/>
    <property type="match status" value="1"/>
</dbReference>
<feature type="region of interest" description="Disordered" evidence="13">
    <location>
        <begin position="382"/>
        <end position="447"/>
    </location>
</feature>
<keyword evidence="7" id="KW-0418">Kinase</keyword>
<dbReference type="InterPro" id="IPR000719">
    <property type="entry name" value="Prot_kinase_dom"/>
</dbReference>
<evidence type="ECO:0000256" key="5">
    <source>
        <dbReference type="ARBA" id="ARBA00022679"/>
    </source>
</evidence>
<keyword evidence="5" id="KW-0808">Transferase</keyword>
<feature type="region of interest" description="Disordered" evidence="13">
    <location>
        <begin position="567"/>
        <end position="590"/>
    </location>
</feature>
<dbReference type="Proteomes" id="UP000264840">
    <property type="component" value="Unplaced"/>
</dbReference>
<dbReference type="SMART" id="SM00220">
    <property type="entry name" value="S_TKc"/>
    <property type="match status" value="1"/>
</dbReference>
<evidence type="ECO:0000256" key="8">
    <source>
        <dbReference type="ARBA" id="ARBA00022840"/>
    </source>
</evidence>
<dbReference type="GO" id="GO:0004693">
    <property type="term" value="F:cyclin-dependent protein serine/threonine kinase activity"/>
    <property type="evidence" value="ECO:0007669"/>
    <property type="project" value="UniProtKB-EC"/>
</dbReference>
<dbReference type="GeneTree" id="ENSGT00940000158213"/>
<reference evidence="15" key="2">
    <citation type="submission" date="2025-09" db="UniProtKB">
        <authorList>
            <consortium name="Ensembl"/>
        </authorList>
    </citation>
    <scope>IDENTIFICATION</scope>
</reference>
<evidence type="ECO:0000313" key="15">
    <source>
        <dbReference type="Ensembl" id="ENSHBUP00000034261.1"/>
    </source>
</evidence>
<evidence type="ECO:0000256" key="3">
    <source>
        <dbReference type="ARBA" id="ARBA00012425"/>
    </source>
</evidence>
<keyword evidence="9" id="KW-0539">Nucleus</keyword>
<dbReference type="Pfam" id="PF00069">
    <property type="entry name" value="Pkinase"/>
    <property type="match status" value="1"/>
</dbReference>
<proteinExistence type="inferred from homology"/>
<evidence type="ECO:0000256" key="7">
    <source>
        <dbReference type="ARBA" id="ARBA00022777"/>
    </source>
</evidence>
<dbReference type="InterPro" id="IPR050108">
    <property type="entry name" value="CDK"/>
</dbReference>
<comment type="similarity">
    <text evidence="2">Belongs to the protein kinase superfamily. CMGC Ser/Thr protein kinase family. CDC2/CDKX subfamily.</text>
</comment>
<dbReference type="InterPro" id="IPR017441">
    <property type="entry name" value="Protein_kinase_ATP_BS"/>
</dbReference>
<keyword evidence="8 12" id="KW-0067">ATP-binding</keyword>
<comment type="catalytic activity">
    <reaction evidence="11">
        <text>L-seryl-[protein] + ATP = O-phospho-L-seryl-[protein] + ADP + H(+)</text>
        <dbReference type="Rhea" id="RHEA:17989"/>
        <dbReference type="Rhea" id="RHEA-COMP:9863"/>
        <dbReference type="Rhea" id="RHEA-COMP:11604"/>
        <dbReference type="ChEBI" id="CHEBI:15378"/>
        <dbReference type="ChEBI" id="CHEBI:29999"/>
        <dbReference type="ChEBI" id="CHEBI:30616"/>
        <dbReference type="ChEBI" id="CHEBI:83421"/>
        <dbReference type="ChEBI" id="CHEBI:456216"/>
        <dbReference type="EC" id="2.7.11.22"/>
    </reaction>
</comment>
<dbReference type="GO" id="GO:0005634">
    <property type="term" value="C:nucleus"/>
    <property type="evidence" value="ECO:0007669"/>
    <property type="project" value="UniProtKB-SubCell"/>
</dbReference>
<dbReference type="GO" id="GO:0005524">
    <property type="term" value="F:ATP binding"/>
    <property type="evidence" value="ECO:0007669"/>
    <property type="project" value="UniProtKB-UniRule"/>
</dbReference>
<evidence type="ECO:0000256" key="12">
    <source>
        <dbReference type="PROSITE-ProRule" id="PRU10141"/>
    </source>
</evidence>
<dbReference type="STRING" id="8153.ENSHBUP00000034261"/>
<evidence type="ECO:0000313" key="16">
    <source>
        <dbReference type="Proteomes" id="UP000264840"/>
    </source>
</evidence>
<feature type="binding site" evidence="12">
    <location>
        <position position="52"/>
    </location>
    <ligand>
        <name>ATP</name>
        <dbReference type="ChEBI" id="CHEBI:30616"/>
    </ligand>
</feature>
<reference evidence="15" key="1">
    <citation type="submission" date="2025-08" db="UniProtKB">
        <authorList>
            <consortium name="Ensembl"/>
        </authorList>
    </citation>
    <scope>IDENTIFICATION</scope>
</reference>
<evidence type="ECO:0000256" key="9">
    <source>
        <dbReference type="ARBA" id="ARBA00023242"/>
    </source>
</evidence>
<feature type="compositionally biased region" description="Low complexity" evidence="13">
    <location>
        <begin position="487"/>
        <end position="499"/>
    </location>
</feature>
<dbReference type="PROSITE" id="PS00107">
    <property type="entry name" value="PROTEIN_KINASE_ATP"/>
    <property type="match status" value="1"/>
</dbReference>
<dbReference type="PROSITE" id="PS00108">
    <property type="entry name" value="PROTEIN_KINASE_ST"/>
    <property type="match status" value="1"/>
</dbReference>
<dbReference type="InterPro" id="IPR008271">
    <property type="entry name" value="Ser/Thr_kinase_AS"/>
</dbReference>
<dbReference type="PANTHER" id="PTHR24056:SF570">
    <property type="entry name" value="CYCLIN-DEPENDENT KINASE 19"/>
    <property type="match status" value="1"/>
</dbReference>
<dbReference type="PANTHER" id="PTHR24056">
    <property type="entry name" value="CELL DIVISION PROTEIN KINASE"/>
    <property type="match status" value="1"/>
</dbReference>
<keyword evidence="16" id="KW-1185">Reference proteome</keyword>
<evidence type="ECO:0000256" key="6">
    <source>
        <dbReference type="ARBA" id="ARBA00022741"/>
    </source>
</evidence>
<dbReference type="FunFam" id="1.10.510.10:FF:000088">
    <property type="entry name" value="cyclin-dependent kinase 8 isoform X1"/>
    <property type="match status" value="1"/>
</dbReference>
<accession>A0A3Q2X634</accession>